<dbReference type="Pfam" id="PF04055">
    <property type="entry name" value="Radical_SAM"/>
    <property type="match status" value="1"/>
</dbReference>
<protein>
    <submittedName>
        <fullName evidence="8">Radical SAM protein</fullName>
    </submittedName>
</protein>
<dbReference type="RefSeq" id="WP_083833886.1">
    <property type="nucleotide sequence ID" value="NZ_WMZN01000051.1"/>
</dbReference>
<sequence>MELCIFQKGFNFSQDGPGNRLVYHLQGCNLRCPWCSNPEGIPLAGGKGYPIKVLVEEAVRSRSMFFEGGGVTLTGGEVTVQIDAVKEFFAGLKSENINTAIETNGLSPRLSELFGDLDYLIMDCKHYDPDVHREVTGAPNVQTFRNIQKAVENGVRLALRIPVIGGFNASLRDAKGFVELFEKLDIKKVATIELLPYHEYGKDKYKKLGLEYSMTQQAKVSPEMIEKMTAYLRKYGFKIINT</sequence>
<dbReference type="Proteomes" id="UP000472755">
    <property type="component" value="Unassembled WGS sequence"/>
</dbReference>
<dbReference type="InterPro" id="IPR007197">
    <property type="entry name" value="rSAM"/>
</dbReference>
<dbReference type="GO" id="GO:0051539">
    <property type="term" value="F:4 iron, 4 sulfur cluster binding"/>
    <property type="evidence" value="ECO:0007669"/>
    <property type="project" value="UniProtKB-KW"/>
</dbReference>
<keyword evidence="2" id="KW-0004">4Fe-4S</keyword>
<evidence type="ECO:0000259" key="7">
    <source>
        <dbReference type="PROSITE" id="PS51918"/>
    </source>
</evidence>
<dbReference type="CDD" id="cd01335">
    <property type="entry name" value="Radical_SAM"/>
    <property type="match status" value="1"/>
</dbReference>
<gene>
    <name evidence="8" type="ORF">GMD59_17300</name>
</gene>
<dbReference type="InterPro" id="IPR058240">
    <property type="entry name" value="rSAM_sf"/>
</dbReference>
<name>A0A6L6LYT3_9FIRM</name>
<dbReference type="Gene3D" id="3.20.20.70">
    <property type="entry name" value="Aldolase class I"/>
    <property type="match status" value="1"/>
</dbReference>
<dbReference type="SUPFAM" id="SSF102114">
    <property type="entry name" value="Radical SAM enzymes"/>
    <property type="match status" value="1"/>
</dbReference>
<dbReference type="PANTHER" id="PTHR30352:SF4">
    <property type="entry name" value="PYRUVATE FORMATE-LYASE 2-ACTIVATING ENZYME"/>
    <property type="match status" value="1"/>
</dbReference>
<evidence type="ECO:0000256" key="3">
    <source>
        <dbReference type="ARBA" id="ARBA00022691"/>
    </source>
</evidence>
<keyword evidence="6" id="KW-0411">Iron-sulfur</keyword>
<dbReference type="SFLD" id="SFLDS00029">
    <property type="entry name" value="Radical_SAM"/>
    <property type="match status" value="1"/>
</dbReference>
<dbReference type="PROSITE" id="PS51918">
    <property type="entry name" value="RADICAL_SAM"/>
    <property type="match status" value="1"/>
</dbReference>
<dbReference type="InterPro" id="IPR013785">
    <property type="entry name" value="Aldolase_TIM"/>
</dbReference>
<accession>A0A6L6LYT3</accession>
<evidence type="ECO:0000256" key="5">
    <source>
        <dbReference type="ARBA" id="ARBA00023004"/>
    </source>
</evidence>
<dbReference type="InterPro" id="IPR034457">
    <property type="entry name" value="Organic_radical-activating"/>
</dbReference>
<evidence type="ECO:0000313" key="8">
    <source>
        <dbReference type="EMBL" id="MTS29024.1"/>
    </source>
</evidence>
<feature type="domain" description="Radical SAM core" evidence="7">
    <location>
        <begin position="14"/>
        <end position="238"/>
    </location>
</feature>
<keyword evidence="5" id="KW-0408">Iron</keyword>
<comment type="cofactor">
    <cofactor evidence="1">
        <name>[4Fe-4S] cluster</name>
        <dbReference type="ChEBI" id="CHEBI:49883"/>
    </cofactor>
</comment>
<dbReference type="GO" id="GO:0046872">
    <property type="term" value="F:metal ion binding"/>
    <property type="evidence" value="ECO:0007669"/>
    <property type="project" value="UniProtKB-KW"/>
</dbReference>
<keyword evidence="4" id="KW-0479">Metal-binding</keyword>
<evidence type="ECO:0000256" key="6">
    <source>
        <dbReference type="ARBA" id="ARBA00023014"/>
    </source>
</evidence>
<evidence type="ECO:0000256" key="4">
    <source>
        <dbReference type="ARBA" id="ARBA00022723"/>
    </source>
</evidence>
<dbReference type="PANTHER" id="PTHR30352">
    <property type="entry name" value="PYRUVATE FORMATE-LYASE-ACTIVATING ENZYME"/>
    <property type="match status" value="1"/>
</dbReference>
<keyword evidence="3" id="KW-0949">S-adenosyl-L-methionine</keyword>
<dbReference type="SFLD" id="SFLDG01066">
    <property type="entry name" value="organic_radical-activating_enz"/>
    <property type="match status" value="1"/>
</dbReference>
<organism evidence="8 9">
    <name type="scientific">Ruthenibacterium lactatiformans</name>
    <dbReference type="NCBI Taxonomy" id="1550024"/>
    <lineage>
        <taxon>Bacteria</taxon>
        <taxon>Bacillati</taxon>
        <taxon>Bacillota</taxon>
        <taxon>Clostridia</taxon>
        <taxon>Eubacteriales</taxon>
        <taxon>Oscillospiraceae</taxon>
        <taxon>Ruthenibacterium</taxon>
    </lineage>
</organism>
<dbReference type="EMBL" id="WMZU01000046">
    <property type="protein sequence ID" value="MTS29024.1"/>
    <property type="molecule type" value="Genomic_DNA"/>
</dbReference>
<evidence type="ECO:0000256" key="2">
    <source>
        <dbReference type="ARBA" id="ARBA00022485"/>
    </source>
</evidence>
<reference evidence="8 9" key="1">
    <citation type="journal article" date="2019" name="Nat. Med.">
        <title>A library of human gut bacterial isolates paired with longitudinal multiomics data enables mechanistic microbiome research.</title>
        <authorList>
            <person name="Poyet M."/>
            <person name="Groussin M."/>
            <person name="Gibbons S.M."/>
            <person name="Avila-Pacheco J."/>
            <person name="Jiang X."/>
            <person name="Kearney S.M."/>
            <person name="Perrotta A.R."/>
            <person name="Berdy B."/>
            <person name="Zhao S."/>
            <person name="Lieberman T.D."/>
            <person name="Swanson P.K."/>
            <person name="Smith M."/>
            <person name="Roesemann S."/>
            <person name="Alexander J.E."/>
            <person name="Rich S.A."/>
            <person name="Livny J."/>
            <person name="Vlamakis H."/>
            <person name="Clish C."/>
            <person name="Bullock K."/>
            <person name="Deik A."/>
            <person name="Scott J."/>
            <person name="Pierce K.A."/>
            <person name="Xavier R.J."/>
            <person name="Alm E.J."/>
        </authorList>
    </citation>
    <scope>NUCLEOTIDE SEQUENCE [LARGE SCALE GENOMIC DNA]</scope>
    <source>
        <strain evidence="8 9">BIOML-A4</strain>
    </source>
</reference>
<dbReference type="SFLD" id="SFLDG01067">
    <property type="entry name" value="SPASM/twitch_domain_containing"/>
    <property type="match status" value="1"/>
</dbReference>
<dbReference type="AlphaFoldDB" id="A0A6L6LYT3"/>
<comment type="caution">
    <text evidence="8">The sequence shown here is derived from an EMBL/GenBank/DDBJ whole genome shotgun (WGS) entry which is preliminary data.</text>
</comment>
<proteinExistence type="predicted"/>
<dbReference type="GO" id="GO:0003824">
    <property type="term" value="F:catalytic activity"/>
    <property type="evidence" value="ECO:0007669"/>
    <property type="project" value="InterPro"/>
</dbReference>
<evidence type="ECO:0000256" key="1">
    <source>
        <dbReference type="ARBA" id="ARBA00001966"/>
    </source>
</evidence>
<evidence type="ECO:0000313" key="9">
    <source>
        <dbReference type="Proteomes" id="UP000472755"/>
    </source>
</evidence>